<feature type="binding site" evidence="4">
    <location>
        <position position="179"/>
    </location>
    <ligand>
        <name>NADP(+)</name>
        <dbReference type="ChEBI" id="CHEBI:58349"/>
    </ligand>
</feature>
<comment type="cofactor">
    <cofactor evidence="4">
        <name>NADP(+)</name>
        <dbReference type="ChEBI" id="CHEBI:58349"/>
    </cofactor>
    <text evidence="4">Binds 1 NADP(+) per subunit.</text>
</comment>
<feature type="binding site" evidence="4">
    <location>
        <begin position="75"/>
        <end position="79"/>
    </location>
    <ligand>
        <name>NADP(+)</name>
        <dbReference type="ChEBI" id="CHEBI:58349"/>
    </ligand>
</feature>
<dbReference type="EMBL" id="DSUJ01000011">
    <property type="protein sequence ID" value="HFI92643.1"/>
    <property type="molecule type" value="Genomic_DNA"/>
</dbReference>
<feature type="binding site" evidence="4">
    <location>
        <position position="53"/>
    </location>
    <ligand>
        <name>NADP(+)</name>
        <dbReference type="ChEBI" id="CHEBI:58349"/>
    </ligand>
</feature>
<dbReference type="InterPro" id="IPR011912">
    <property type="entry name" value="Heptose_epim"/>
</dbReference>
<keyword evidence="3 4" id="KW-0119">Carbohydrate metabolism</keyword>
<dbReference type="InterPro" id="IPR001509">
    <property type="entry name" value="Epimerase_deHydtase"/>
</dbReference>
<dbReference type="PANTHER" id="PTHR43103:SF3">
    <property type="entry name" value="ADP-L-GLYCERO-D-MANNO-HEPTOSE-6-EPIMERASE"/>
    <property type="match status" value="1"/>
</dbReference>
<comment type="pathway">
    <text evidence="4">Nucleotide-sugar biosynthesis; ADP-L-glycero-beta-D-manno-heptose biosynthesis; ADP-L-glycero-beta-D-manno-heptose from D-glycero-beta-D-manno-heptose 7-phosphate: step 4/4.</text>
</comment>
<feature type="binding site" evidence="4">
    <location>
        <begin position="202"/>
        <end position="205"/>
    </location>
    <ligand>
        <name>substrate</name>
    </ligand>
</feature>
<protein>
    <recommendedName>
        <fullName evidence="4">ADP-L-glycero-D-manno-heptose-6-epimerase</fullName>
        <ecNumber evidence="4">5.1.3.20</ecNumber>
    </recommendedName>
    <alternativeName>
        <fullName evidence="4">ADP-L-glycero-beta-D-manno-heptose-6-epimerase</fullName>
        <shortName evidence="4">ADP-glyceromanno-heptose 6-epimerase</shortName>
        <shortName evidence="4">ADP-hep 6-epimerase</shortName>
        <shortName evidence="4">AGME</shortName>
    </alternativeName>
</protein>
<dbReference type="Pfam" id="PF01370">
    <property type="entry name" value="Epimerase"/>
    <property type="match status" value="1"/>
</dbReference>
<name>A0A7V3E8Q4_9BACT</name>
<dbReference type="SUPFAM" id="SSF51735">
    <property type="entry name" value="NAD(P)-binding Rossmann-fold domains"/>
    <property type="match status" value="1"/>
</dbReference>
<dbReference type="CDD" id="cd05248">
    <property type="entry name" value="ADP_GME_SDR_e"/>
    <property type="match status" value="1"/>
</dbReference>
<evidence type="ECO:0000256" key="3">
    <source>
        <dbReference type="ARBA" id="ARBA00023277"/>
    </source>
</evidence>
<evidence type="ECO:0000256" key="1">
    <source>
        <dbReference type="ARBA" id="ARBA00022857"/>
    </source>
</evidence>
<comment type="subunit">
    <text evidence="4">Homopentamer.</text>
</comment>
<dbReference type="GO" id="GO:0008712">
    <property type="term" value="F:ADP-glyceromanno-heptose 6-epimerase activity"/>
    <property type="evidence" value="ECO:0007669"/>
    <property type="project" value="UniProtKB-UniRule"/>
</dbReference>
<feature type="binding site" evidence="4">
    <location>
        <position position="171"/>
    </location>
    <ligand>
        <name>NADP(+)</name>
        <dbReference type="ChEBI" id="CHEBI:58349"/>
    </ligand>
</feature>
<feature type="binding site" evidence="4">
    <location>
        <begin position="10"/>
        <end position="11"/>
    </location>
    <ligand>
        <name>NADP(+)</name>
        <dbReference type="ChEBI" id="CHEBI:58349"/>
    </ligand>
</feature>
<dbReference type="PANTHER" id="PTHR43103">
    <property type="entry name" value="NUCLEOSIDE-DIPHOSPHATE-SUGAR EPIMERASE"/>
    <property type="match status" value="1"/>
</dbReference>
<comment type="similarity">
    <text evidence="4">Belongs to the NAD(P)-dependent epimerase/dehydratase family. HldD subfamily.</text>
</comment>
<dbReference type="UniPathway" id="UPA00356">
    <property type="reaction ID" value="UER00440"/>
</dbReference>
<feature type="binding site" evidence="4">
    <location>
        <position position="188"/>
    </location>
    <ligand>
        <name>substrate</name>
    </ligand>
</feature>
<dbReference type="AlphaFoldDB" id="A0A7V3E8Q4"/>
<feature type="active site" description="Proton acceptor" evidence="4">
    <location>
        <position position="179"/>
    </location>
</feature>
<feature type="binding site" evidence="4">
    <location>
        <position position="170"/>
    </location>
    <ligand>
        <name>substrate</name>
    </ligand>
</feature>
<keyword evidence="2 4" id="KW-0413">Isomerase</keyword>
<feature type="binding site" evidence="4">
    <location>
        <position position="181"/>
    </location>
    <ligand>
        <name>substrate</name>
    </ligand>
</feature>
<sequence>MIIVTGGAGFIGSAIVWRLNSLGNDNIIIVDELGTTEKWKNLVGLKFQEFIHKDDFISAVVEDTIEFPVEAIIHMGANSSTTEKNADHLFSNNYLYTQELAKYCLSKNIRFIYASSAATYGDGSLGFDDDESKLETLRPLNMYGYSKQLFDLWAKRNKVLDKIVGIKYFNVYGPNEYHKGDMRSVVHKAFEQVRDTGKVRLFKSLNPNYKDGEQMRDFVYVKDAVDMTLHFLEHRDKNGIYNVGSGKARTWIDLVTALFKAVGKPVNIEFIDLPENLKEKYQYFTEANLAKIKSAGYNKPITSLEDGVNDYVKNYLLKSLYLGY</sequence>
<dbReference type="GO" id="GO:0050661">
    <property type="term" value="F:NADP binding"/>
    <property type="evidence" value="ECO:0007669"/>
    <property type="project" value="InterPro"/>
</dbReference>
<feature type="binding site" evidence="4">
    <location>
        <begin position="31"/>
        <end position="32"/>
    </location>
    <ligand>
        <name>NADP(+)</name>
        <dbReference type="ChEBI" id="CHEBI:58349"/>
    </ligand>
</feature>
<feature type="binding site" evidence="4">
    <location>
        <position position="92"/>
    </location>
    <ligand>
        <name>NADP(+)</name>
        <dbReference type="ChEBI" id="CHEBI:58349"/>
    </ligand>
</feature>
<evidence type="ECO:0000313" key="6">
    <source>
        <dbReference type="EMBL" id="HFI92643.1"/>
    </source>
</evidence>
<comment type="caution">
    <text evidence="6">The sequence shown here is derived from an EMBL/GenBank/DDBJ whole genome shotgun (WGS) entry which is preliminary data.</text>
</comment>
<feature type="binding site" evidence="4">
    <location>
        <position position="281"/>
    </location>
    <ligand>
        <name>substrate</name>
    </ligand>
</feature>
<feature type="domain" description="NAD-dependent epimerase/dehydratase" evidence="5">
    <location>
        <begin position="2"/>
        <end position="244"/>
    </location>
</feature>
<dbReference type="Gene3D" id="3.90.25.10">
    <property type="entry name" value="UDP-galactose 4-epimerase, domain 1"/>
    <property type="match status" value="1"/>
</dbReference>
<feature type="binding site" evidence="4">
    <location>
        <position position="216"/>
    </location>
    <ligand>
        <name>substrate</name>
    </ligand>
</feature>
<evidence type="ECO:0000256" key="2">
    <source>
        <dbReference type="ARBA" id="ARBA00023235"/>
    </source>
</evidence>
<dbReference type="NCBIfam" id="TIGR02197">
    <property type="entry name" value="heptose_epim"/>
    <property type="match status" value="1"/>
</dbReference>
<dbReference type="GO" id="GO:0097171">
    <property type="term" value="P:ADP-L-glycero-beta-D-manno-heptose biosynthetic process"/>
    <property type="evidence" value="ECO:0007669"/>
    <property type="project" value="UniProtKB-UniPathway"/>
</dbReference>
<feature type="binding site" evidence="4">
    <location>
        <position position="38"/>
    </location>
    <ligand>
        <name>NADP(+)</name>
        <dbReference type="ChEBI" id="CHEBI:58349"/>
    </ligand>
</feature>
<feature type="active site" description="Proton acceptor" evidence="4">
    <location>
        <position position="143"/>
    </location>
</feature>
<dbReference type="Gene3D" id="3.40.50.720">
    <property type="entry name" value="NAD(P)-binding Rossmann-like Domain"/>
    <property type="match status" value="1"/>
</dbReference>
<evidence type="ECO:0000259" key="5">
    <source>
        <dbReference type="Pfam" id="PF01370"/>
    </source>
</evidence>
<reference evidence="6" key="1">
    <citation type="journal article" date="2020" name="mSystems">
        <title>Genome- and Community-Level Interaction Insights into Carbon Utilization and Element Cycling Functions of Hydrothermarchaeota in Hydrothermal Sediment.</title>
        <authorList>
            <person name="Zhou Z."/>
            <person name="Liu Y."/>
            <person name="Xu W."/>
            <person name="Pan J."/>
            <person name="Luo Z.H."/>
            <person name="Li M."/>
        </authorList>
    </citation>
    <scope>NUCLEOTIDE SEQUENCE [LARGE SCALE GENOMIC DNA]</scope>
    <source>
        <strain evidence="6">SpSt-479</strain>
    </source>
</reference>
<keyword evidence="1 4" id="KW-0521">NADP</keyword>
<dbReference type="EC" id="5.1.3.20" evidence="4"/>
<dbReference type="HAMAP" id="MF_01601">
    <property type="entry name" value="Heptose_epimerase"/>
    <property type="match status" value="1"/>
</dbReference>
<comment type="domain">
    <text evidence="4">Contains a large N-terminal NADP-binding domain, and a smaller C-terminal substrate-binding domain.</text>
</comment>
<proteinExistence type="inferred from homology"/>
<organism evidence="6">
    <name type="scientific">Ignavibacterium album</name>
    <dbReference type="NCBI Taxonomy" id="591197"/>
    <lineage>
        <taxon>Bacteria</taxon>
        <taxon>Pseudomonadati</taxon>
        <taxon>Ignavibacteriota</taxon>
        <taxon>Ignavibacteria</taxon>
        <taxon>Ignavibacteriales</taxon>
        <taxon>Ignavibacteriaceae</taxon>
        <taxon>Ignavibacterium</taxon>
    </lineage>
</organism>
<comment type="function">
    <text evidence="4">Catalyzes the interconversion between ADP-D-glycero-beta-D-manno-heptose and ADP-L-glycero-beta-D-manno-heptose via an epimerization at carbon 6 of the heptose.</text>
</comment>
<dbReference type="GO" id="GO:0005975">
    <property type="term" value="P:carbohydrate metabolic process"/>
    <property type="evidence" value="ECO:0007669"/>
    <property type="project" value="UniProtKB-UniRule"/>
</dbReference>
<accession>A0A7V3E8Q4</accession>
<evidence type="ECO:0000256" key="4">
    <source>
        <dbReference type="HAMAP-Rule" id="MF_01601"/>
    </source>
</evidence>
<feature type="binding site" evidence="4">
    <location>
        <position position="147"/>
    </location>
    <ligand>
        <name>NADP(+)</name>
        <dbReference type="ChEBI" id="CHEBI:58349"/>
    </ligand>
</feature>
<comment type="catalytic activity">
    <reaction evidence="4">
        <text>ADP-D-glycero-beta-D-manno-heptose = ADP-L-glycero-beta-D-manno-heptose</text>
        <dbReference type="Rhea" id="RHEA:17577"/>
        <dbReference type="ChEBI" id="CHEBI:59967"/>
        <dbReference type="ChEBI" id="CHEBI:61506"/>
        <dbReference type="EC" id="5.1.3.20"/>
    </reaction>
</comment>
<gene>
    <name evidence="6" type="primary">rfaD</name>
    <name evidence="4" type="synonym">hldD</name>
    <name evidence="6" type="ORF">ENS31_14080</name>
</gene>
<dbReference type="InterPro" id="IPR036291">
    <property type="entry name" value="NAD(P)-bd_dom_sf"/>
</dbReference>